<proteinExistence type="predicted"/>
<dbReference type="GO" id="GO:0008643">
    <property type="term" value="P:carbohydrate transport"/>
    <property type="evidence" value="ECO:0007669"/>
    <property type="project" value="InterPro"/>
</dbReference>
<feature type="signal peptide" evidence="1">
    <location>
        <begin position="1"/>
        <end position="20"/>
    </location>
</feature>
<evidence type="ECO:0000313" key="3">
    <source>
        <dbReference type="Proteomes" id="UP000051221"/>
    </source>
</evidence>
<dbReference type="FunCoup" id="A0A0Q2V4Q0">
    <property type="interactions" value="51"/>
</dbReference>
<evidence type="ECO:0000256" key="1">
    <source>
        <dbReference type="SAM" id="SignalP"/>
    </source>
</evidence>
<feature type="chain" id="PRO_5006198509" evidence="1">
    <location>
        <begin position="21"/>
        <end position="280"/>
    </location>
</feature>
<keyword evidence="1" id="KW-0732">Signal</keyword>
<reference evidence="2 3" key="1">
    <citation type="submission" date="2015-08" db="EMBL/GenBank/DDBJ databases">
        <title>Antibacterial properties of a collection of Vibrionaceae strains.</title>
        <authorList>
            <person name="Giubergia S."/>
        </authorList>
    </citation>
    <scope>NUCLEOTIDE SEQUENCE [LARGE SCALE GENOMIC DNA]</scope>
    <source>
        <strain evidence="2 3">S0821</strain>
    </source>
</reference>
<organism evidence="2 3">
    <name type="scientific">Vibrio furnissii</name>
    <dbReference type="NCBI Taxonomy" id="29494"/>
    <lineage>
        <taxon>Bacteria</taxon>
        <taxon>Pseudomonadati</taxon>
        <taxon>Pseudomonadota</taxon>
        <taxon>Gammaproteobacteria</taxon>
        <taxon>Vibrionales</taxon>
        <taxon>Vibrionaceae</taxon>
        <taxon>Vibrio</taxon>
    </lineage>
</organism>
<gene>
    <name evidence="2" type="ORF">AMR76_00155</name>
</gene>
<dbReference type="InParanoid" id="A0A0Q2V4Q0"/>
<dbReference type="InterPro" id="IPR010794">
    <property type="entry name" value="MalM"/>
</dbReference>
<comment type="caution">
    <text evidence="2">The sequence shown here is derived from an EMBL/GenBank/DDBJ whole genome shotgun (WGS) entry which is preliminary data.</text>
</comment>
<dbReference type="Pfam" id="PF07148">
    <property type="entry name" value="MalM"/>
    <property type="match status" value="1"/>
</dbReference>
<dbReference type="PROSITE" id="PS51257">
    <property type="entry name" value="PROKAR_LIPOPROTEIN"/>
    <property type="match status" value="1"/>
</dbReference>
<sequence length="280" mass="30705">MYLRALLLGGCIALTGCQSASVIEQPHAASAQAFNVISQLQATQVKFPSTTKVVITPTTQYLRNEQISSPVAVFEVPANRGQMSLTITSDIKDSVFYPHVMITDRNGAVIENYDDSVFEYRKPRLNLGNRLVAELDFYPPQGYKNLYVVVYTKEADLQDVTYVAHPGRVDAEARGNYMPELKDIAVPRSLTGTVELDVAGPGFFNFTRLETPTNVTSSDQAKTDVVVQPDTKAYYFSTIEKAVAANDIPKALSLLDEAKALGIEGAQEVFVKAVNRKSAQ</sequence>
<keyword evidence="3" id="KW-1185">Reference proteome</keyword>
<dbReference type="RefSeq" id="WP_055464903.1">
    <property type="nucleotide sequence ID" value="NZ_CP128201.1"/>
</dbReference>
<dbReference type="AlphaFoldDB" id="A0A0Q2V4Q0"/>
<protein>
    <submittedName>
        <fullName evidence="2">Transcriptional regulator</fullName>
    </submittedName>
</protein>
<accession>A0A0Q2V4Q0</accession>
<evidence type="ECO:0000313" key="2">
    <source>
        <dbReference type="EMBL" id="KQH87752.1"/>
    </source>
</evidence>
<name>A0A0Q2V4Q0_VIBFU</name>
<dbReference type="Proteomes" id="UP000051221">
    <property type="component" value="Unassembled WGS sequence"/>
</dbReference>
<dbReference type="GO" id="GO:0042597">
    <property type="term" value="C:periplasmic space"/>
    <property type="evidence" value="ECO:0007669"/>
    <property type="project" value="InterPro"/>
</dbReference>
<dbReference type="EMBL" id="LKHS01000001">
    <property type="protein sequence ID" value="KQH87752.1"/>
    <property type="molecule type" value="Genomic_DNA"/>
</dbReference>